<accession>A0A1I5BSI7</accession>
<name>A0A1I5BSI7_CHROL</name>
<keyword evidence="2" id="KW-1185">Reference proteome</keyword>
<sequence>MGSEIRVPGPGHTKISHLVGLVKKKKIKQNEEV</sequence>
<dbReference type="EMBL" id="FOVD01000008">
    <property type="protein sequence ID" value="SFN77623.1"/>
    <property type="molecule type" value="Genomic_DNA"/>
</dbReference>
<proteinExistence type="predicted"/>
<organism evidence="1 2">
    <name type="scientific">Chryseobacterium oleae</name>
    <dbReference type="NCBI Taxonomy" id="491207"/>
    <lineage>
        <taxon>Bacteria</taxon>
        <taxon>Pseudomonadati</taxon>
        <taxon>Bacteroidota</taxon>
        <taxon>Flavobacteriia</taxon>
        <taxon>Flavobacteriales</taxon>
        <taxon>Weeksellaceae</taxon>
        <taxon>Chryseobacterium group</taxon>
        <taxon>Chryseobacterium</taxon>
    </lineage>
</organism>
<dbReference type="Proteomes" id="UP000198769">
    <property type="component" value="Unassembled WGS sequence"/>
</dbReference>
<dbReference type="AlphaFoldDB" id="A0A1I5BSI7"/>
<reference evidence="2" key="1">
    <citation type="submission" date="2016-10" db="EMBL/GenBank/DDBJ databases">
        <authorList>
            <person name="Varghese N."/>
            <person name="Submissions S."/>
        </authorList>
    </citation>
    <scope>NUCLEOTIDE SEQUENCE [LARGE SCALE GENOMIC DNA]</scope>
    <source>
        <strain evidence="2">DSM 25575</strain>
    </source>
</reference>
<evidence type="ECO:0000313" key="1">
    <source>
        <dbReference type="EMBL" id="SFN77623.1"/>
    </source>
</evidence>
<protein>
    <submittedName>
        <fullName evidence="1">Uncharacterized protein</fullName>
    </submittedName>
</protein>
<evidence type="ECO:0000313" key="2">
    <source>
        <dbReference type="Proteomes" id="UP000198769"/>
    </source>
</evidence>
<gene>
    <name evidence="1" type="ORF">SAMN05421594_4153</name>
</gene>